<evidence type="ECO:0000256" key="6">
    <source>
        <dbReference type="PIRSR" id="PIRSR606225-1"/>
    </source>
</evidence>
<reference evidence="10 11" key="1">
    <citation type="journal article" date="2014" name="BMC Genomics">
        <title>The genome of the intracellular bacterium of the coastal bivalve, Solemya velum: a blueprint for thriving in and out of symbiosis.</title>
        <authorList>
            <person name="Dmytrenko O."/>
            <person name="Russell S.L."/>
            <person name="Loo W.T."/>
            <person name="Fontanez K.M."/>
            <person name="Liao L."/>
            <person name="Roeselers G."/>
            <person name="Sharma R."/>
            <person name="Stewart F.J."/>
            <person name="Newton I.L."/>
            <person name="Woyke T."/>
            <person name="Wu D."/>
            <person name="Lang J.M."/>
            <person name="Eisen J.A."/>
            <person name="Cavanaugh C.M."/>
        </authorList>
    </citation>
    <scope>NUCLEOTIDE SEQUENCE [LARGE SCALE GENOMIC DNA]</scope>
    <source>
        <strain evidence="10 11">WH</strain>
    </source>
</reference>
<evidence type="ECO:0000313" key="11">
    <source>
        <dbReference type="Proteomes" id="UP000030856"/>
    </source>
</evidence>
<keyword evidence="2 7" id="KW-0694">RNA-binding</keyword>
<dbReference type="EC" id="5.4.99.-" evidence="8"/>
<dbReference type="PANTHER" id="PTHR21600:SF44">
    <property type="entry name" value="RIBOSOMAL LARGE SUBUNIT PSEUDOURIDINE SYNTHASE D"/>
    <property type="match status" value="1"/>
</dbReference>
<feature type="domain" description="RNA-binding S4" evidence="9">
    <location>
        <begin position="34"/>
        <end position="98"/>
    </location>
</feature>
<dbReference type="Gene3D" id="3.10.290.10">
    <property type="entry name" value="RNA-binding S4 domain"/>
    <property type="match status" value="1"/>
</dbReference>
<dbReference type="SMART" id="SM00363">
    <property type="entry name" value="S4"/>
    <property type="match status" value="1"/>
</dbReference>
<dbReference type="InterPro" id="IPR020103">
    <property type="entry name" value="PsdUridine_synth_cat_dom_sf"/>
</dbReference>
<evidence type="ECO:0000256" key="2">
    <source>
        <dbReference type="ARBA" id="ARBA00022884"/>
    </source>
</evidence>
<dbReference type="InterPro" id="IPR006145">
    <property type="entry name" value="PsdUridine_synth_RsuA/RluA"/>
</dbReference>
<dbReference type="STRING" id="2340.JV46_15580"/>
<evidence type="ECO:0000313" key="10">
    <source>
        <dbReference type="EMBL" id="KHF26223.1"/>
    </source>
</evidence>
<evidence type="ECO:0000259" key="9">
    <source>
        <dbReference type="SMART" id="SM00363"/>
    </source>
</evidence>
<comment type="caution">
    <text evidence="10">The sequence shown here is derived from an EMBL/GenBank/DDBJ whole genome shotgun (WGS) entry which is preliminary data.</text>
</comment>
<dbReference type="GeneID" id="86991151"/>
<feature type="active site" evidence="6">
    <location>
        <position position="154"/>
    </location>
</feature>
<evidence type="ECO:0000256" key="5">
    <source>
        <dbReference type="ARBA" id="ARBA00056072"/>
    </source>
</evidence>
<dbReference type="PATRIC" id="fig|2340.3.peg.734"/>
<sequence length="333" mass="37076">MDESITDLTLEATESDQSEPDYLQAVVDLELSGSRLDQALVAFFPDYSRSRLQSWVKSGRVRVNGETARNKDKVKSGDVILLDAEEEKVTYVVAEEIALDIVFEDEHLIVVNKPAGLVVHPAAGNPAGTLQNGLLYHAPELEKLPRAGIVHRLDKETSGLLVVARSLKAHKRLVELLQARDIHREYRTVVNGVLITGGHIDAPIGRHPTQRVKMAVVPSGKEAQTDYRVLEKFPAHTLLQVKLHSGRTHQIRVHMAHIRHPVVGDPVYGGRLRLPAGASEPLKEALRSFKRQALHAFKLGFDHPDTGEYVEWQAEMPDDMLNLLETLREDANA</sequence>
<keyword evidence="11" id="KW-1185">Reference proteome</keyword>
<evidence type="ECO:0000256" key="1">
    <source>
        <dbReference type="ARBA" id="ARBA00010876"/>
    </source>
</evidence>
<gene>
    <name evidence="10" type="ORF">JV46_15580</name>
</gene>
<comment type="catalytic activity">
    <reaction evidence="8">
        <text>a uridine in RNA = a pseudouridine in RNA</text>
        <dbReference type="Rhea" id="RHEA:48348"/>
        <dbReference type="Rhea" id="RHEA-COMP:12068"/>
        <dbReference type="Rhea" id="RHEA-COMP:12069"/>
        <dbReference type="ChEBI" id="CHEBI:65314"/>
        <dbReference type="ChEBI" id="CHEBI:65315"/>
    </reaction>
</comment>
<comment type="catalytic activity">
    <reaction evidence="4">
        <text>uridine(1911/1915/1917) in 23S rRNA = pseudouridine(1911/1915/1917) in 23S rRNA</text>
        <dbReference type="Rhea" id="RHEA:42524"/>
        <dbReference type="Rhea" id="RHEA-COMP:10097"/>
        <dbReference type="Rhea" id="RHEA-COMP:10098"/>
        <dbReference type="ChEBI" id="CHEBI:65314"/>
        <dbReference type="ChEBI" id="CHEBI:65315"/>
        <dbReference type="EC" id="5.4.99.23"/>
    </reaction>
</comment>
<dbReference type="InterPro" id="IPR050188">
    <property type="entry name" value="RluA_PseudoU_synthase"/>
</dbReference>
<dbReference type="GO" id="GO:0160140">
    <property type="term" value="F:23S rRNA pseudouridine(1911/1915/1917) synthase activity"/>
    <property type="evidence" value="ECO:0007669"/>
    <property type="project" value="UniProtKB-EC"/>
</dbReference>
<comment type="function">
    <text evidence="5">Responsible for synthesis of pseudouridine from uracil at positions 1911, 1915 and 1917 in 23S ribosomal RNA.</text>
</comment>
<dbReference type="CDD" id="cd02869">
    <property type="entry name" value="PseudoU_synth_RluA_like"/>
    <property type="match status" value="1"/>
</dbReference>
<dbReference type="FunFam" id="3.30.2350.10:FF:000006">
    <property type="entry name" value="Pseudouridine synthase"/>
    <property type="match status" value="1"/>
</dbReference>
<proteinExistence type="inferred from homology"/>
<dbReference type="RefSeq" id="WP_078452589.1">
    <property type="nucleotide sequence ID" value="NZ_MPQG01000003.1"/>
</dbReference>
<dbReference type="Gene3D" id="3.30.2350.10">
    <property type="entry name" value="Pseudouridine synthase"/>
    <property type="match status" value="1"/>
</dbReference>
<dbReference type="InterPro" id="IPR006225">
    <property type="entry name" value="PsdUridine_synth_RluC/D"/>
</dbReference>
<dbReference type="GO" id="GO:0003723">
    <property type="term" value="F:RNA binding"/>
    <property type="evidence" value="ECO:0007669"/>
    <property type="project" value="UniProtKB-KW"/>
</dbReference>
<evidence type="ECO:0000256" key="3">
    <source>
        <dbReference type="ARBA" id="ARBA00023235"/>
    </source>
</evidence>
<dbReference type="NCBIfam" id="NF008385">
    <property type="entry name" value="PRK11180.1"/>
    <property type="match status" value="1"/>
</dbReference>
<dbReference type="CDD" id="cd00165">
    <property type="entry name" value="S4"/>
    <property type="match status" value="1"/>
</dbReference>
<comment type="similarity">
    <text evidence="1 8">Belongs to the pseudouridine synthase RluA family.</text>
</comment>
<dbReference type="SUPFAM" id="SSF55120">
    <property type="entry name" value="Pseudouridine synthase"/>
    <property type="match status" value="1"/>
</dbReference>
<dbReference type="NCBIfam" id="TIGR00005">
    <property type="entry name" value="rluA_subfam"/>
    <property type="match status" value="1"/>
</dbReference>
<dbReference type="PANTHER" id="PTHR21600">
    <property type="entry name" value="MITOCHONDRIAL RNA PSEUDOURIDINE SYNTHASE"/>
    <property type="match status" value="1"/>
</dbReference>
<dbReference type="Pfam" id="PF00849">
    <property type="entry name" value="PseudoU_synth_2"/>
    <property type="match status" value="1"/>
</dbReference>
<evidence type="ECO:0000256" key="4">
    <source>
        <dbReference type="ARBA" id="ARBA00036882"/>
    </source>
</evidence>
<accession>A0A0B0H7Q4</accession>
<name>A0A0B0H7Q4_SOVGS</name>
<dbReference type="GO" id="GO:0000455">
    <property type="term" value="P:enzyme-directed rRNA pseudouridine synthesis"/>
    <property type="evidence" value="ECO:0007669"/>
    <property type="project" value="TreeGrafter"/>
</dbReference>
<dbReference type="EMBL" id="JRAA01000001">
    <property type="protein sequence ID" value="KHF26223.1"/>
    <property type="molecule type" value="Genomic_DNA"/>
</dbReference>
<dbReference type="Proteomes" id="UP000030856">
    <property type="component" value="Unassembled WGS sequence"/>
</dbReference>
<dbReference type="PROSITE" id="PS50889">
    <property type="entry name" value="S4"/>
    <property type="match status" value="1"/>
</dbReference>
<dbReference type="InterPro" id="IPR036986">
    <property type="entry name" value="S4_RNA-bd_sf"/>
</dbReference>
<dbReference type="eggNOG" id="COG0564">
    <property type="taxonomic scope" value="Bacteria"/>
</dbReference>
<evidence type="ECO:0000256" key="8">
    <source>
        <dbReference type="RuleBase" id="RU362028"/>
    </source>
</evidence>
<protein>
    <recommendedName>
        <fullName evidence="8">Pseudouridine synthase</fullName>
        <ecNumber evidence="8">5.4.99.-</ecNumber>
    </recommendedName>
</protein>
<dbReference type="OrthoDB" id="9785808at2"/>
<dbReference type="Pfam" id="PF01479">
    <property type="entry name" value="S4"/>
    <property type="match status" value="1"/>
</dbReference>
<dbReference type="SUPFAM" id="SSF55174">
    <property type="entry name" value="Alpha-L RNA-binding motif"/>
    <property type="match status" value="1"/>
</dbReference>
<dbReference type="PROSITE" id="PS01129">
    <property type="entry name" value="PSI_RLU"/>
    <property type="match status" value="1"/>
</dbReference>
<keyword evidence="3 8" id="KW-0413">Isomerase</keyword>
<evidence type="ECO:0000256" key="7">
    <source>
        <dbReference type="PROSITE-ProRule" id="PRU00182"/>
    </source>
</evidence>
<dbReference type="InterPro" id="IPR006224">
    <property type="entry name" value="PsdUridine_synth_RluA-like_CS"/>
</dbReference>
<dbReference type="AlphaFoldDB" id="A0A0B0H7Q4"/>
<dbReference type="InterPro" id="IPR002942">
    <property type="entry name" value="S4_RNA-bd"/>
</dbReference>
<organism evidence="10 11">
    <name type="scientific">Solemya velum gill symbiont</name>
    <dbReference type="NCBI Taxonomy" id="2340"/>
    <lineage>
        <taxon>Bacteria</taxon>
        <taxon>Pseudomonadati</taxon>
        <taxon>Pseudomonadota</taxon>
        <taxon>Gammaproteobacteria</taxon>
        <taxon>sulfur-oxidizing symbionts</taxon>
    </lineage>
</organism>